<evidence type="ECO:0000313" key="7">
    <source>
        <dbReference type="Proteomes" id="UP001597294"/>
    </source>
</evidence>
<dbReference type="PROSITE" id="PS50931">
    <property type="entry name" value="HTH_LYSR"/>
    <property type="match status" value="1"/>
</dbReference>
<feature type="domain" description="HTH lysR-type" evidence="5">
    <location>
        <begin position="9"/>
        <end position="66"/>
    </location>
</feature>
<organism evidence="6 7">
    <name type="scientific">Kiloniella antarctica</name>
    <dbReference type="NCBI Taxonomy" id="1550907"/>
    <lineage>
        <taxon>Bacteria</taxon>
        <taxon>Pseudomonadati</taxon>
        <taxon>Pseudomonadota</taxon>
        <taxon>Alphaproteobacteria</taxon>
        <taxon>Rhodospirillales</taxon>
        <taxon>Kiloniellaceae</taxon>
        <taxon>Kiloniella</taxon>
    </lineage>
</organism>
<dbReference type="InterPro" id="IPR036390">
    <property type="entry name" value="WH_DNA-bd_sf"/>
</dbReference>
<dbReference type="InterPro" id="IPR050950">
    <property type="entry name" value="HTH-type_LysR_regulators"/>
</dbReference>
<dbReference type="Gene3D" id="3.40.190.290">
    <property type="match status" value="1"/>
</dbReference>
<dbReference type="EMBL" id="JBHUII010000004">
    <property type="protein sequence ID" value="MFD2205416.1"/>
    <property type="molecule type" value="Genomic_DNA"/>
</dbReference>
<sequence length="309" mass="34028">MKVERAHTLYSPALRYFVAVAEHGSIREAARQLNIASSAVNRQILGLEEEFGIQVFERVGRGLRISQAGELLLKHAKHVLADFEAVTEQIDDLRGLRQGVVRIASVESVADAVLPGLSQSFLELYPGVTLEVTITSSEKVSRMISSAEAHIGFTFNPPDHETLREIVKWELKVGAVVAPNHPLAKRKSCSFSDCLKYPLALPAGNLSLAKIIAVPLERLKSKPKSFIKANSLRFMRNIARNGEHVTFQTILGIEAERKSGLLAHIELTDTDIPPDRLVVLTNATRQLSLAPSIFAEHAETALKEYVSNN</sequence>
<proteinExistence type="inferred from homology"/>
<keyword evidence="7" id="KW-1185">Reference proteome</keyword>
<protein>
    <submittedName>
        <fullName evidence="6">LysR family transcriptional regulator</fullName>
    </submittedName>
</protein>
<dbReference type="PANTHER" id="PTHR30419">
    <property type="entry name" value="HTH-TYPE TRANSCRIPTIONAL REGULATOR YBHD"/>
    <property type="match status" value="1"/>
</dbReference>
<dbReference type="InterPro" id="IPR005119">
    <property type="entry name" value="LysR_subst-bd"/>
</dbReference>
<dbReference type="Pfam" id="PF03466">
    <property type="entry name" value="LysR_substrate"/>
    <property type="match status" value="1"/>
</dbReference>
<dbReference type="InterPro" id="IPR000847">
    <property type="entry name" value="LysR_HTH_N"/>
</dbReference>
<name>A0ABW5BJT6_9PROT</name>
<keyword evidence="2" id="KW-0805">Transcription regulation</keyword>
<dbReference type="InterPro" id="IPR036388">
    <property type="entry name" value="WH-like_DNA-bd_sf"/>
</dbReference>
<dbReference type="Gene3D" id="1.10.10.10">
    <property type="entry name" value="Winged helix-like DNA-binding domain superfamily/Winged helix DNA-binding domain"/>
    <property type="match status" value="1"/>
</dbReference>
<evidence type="ECO:0000259" key="5">
    <source>
        <dbReference type="PROSITE" id="PS50931"/>
    </source>
</evidence>
<evidence type="ECO:0000256" key="1">
    <source>
        <dbReference type="ARBA" id="ARBA00009437"/>
    </source>
</evidence>
<evidence type="ECO:0000256" key="2">
    <source>
        <dbReference type="ARBA" id="ARBA00023015"/>
    </source>
</evidence>
<dbReference type="PRINTS" id="PR00039">
    <property type="entry name" value="HTHLYSR"/>
</dbReference>
<evidence type="ECO:0000256" key="4">
    <source>
        <dbReference type="ARBA" id="ARBA00023163"/>
    </source>
</evidence>
<reference evidence="7" key="1">
    <citation type="journal article" date="2019" name="Int. J. Syst. Evol. Microbiol.">
        <title>The Global Catalogue of Microorganisms (GCM) 10K type strain sequencing project: providing services to taxonomists for standard genome sequencing and annotation.</title>
        <authorList>
            <consortium name="The Broad Institute Genomics Platform"/>
            <consortium name="The Broad Institute Genome Sequencing Center for Infectious Disease"/>
            <person name="Wu L."/>
            <person name="Ma J."/>
        </authorList>
    </citation>
    <scope>NUCLEOTIDE SEQUENCE [LARGE SCALE GENOMIC DNA]</scope>
    <source>
        <strain evidence="7">CGMCC 4.7192</strain>
    </source>
</reference>
<dbReference type="SUPFAM" id="SSF46785">
    <property type="entry name" value="Winged helix' DNA-binding domain"/>
    <property type="match status" value="1"/>
</dbReference>
<keyword evidence="3" id="KW-0238">DNA-binding</keyword>
<comment type="caution">
    <text evidence="6">The sequence shown here is derived from an EMBL/GenBank/DDBJ whole genome shotgun (WGS) entry which is preliminary data.</text>
</comment>
<comment type="similarity">
    <text evidence="1">Belongs to the LysR transcriptional regulatory family.</text>
</comment>
<keyword evidence="4" id="KW-0804">Transcription</keyword>
<dbReference type="SUPFAM" id="SSF53850">
    <property type="entry name" value="Periplasmic binding protein-like II"/>
    <property type="match status" value="1"/>
</dbReference>
<gene>
    <name evidence="6" type="ORF">ACFSKO_07335</name>
</gene>
<evidence type="ECO:0000313" key="6">
    <source>
        <dbReference type="EMBL" id="MFD2205416.1"/>
    </source>
</evidence>
<dbReference type="Pfam" id="PF00126">
    <property type="entry name" value="HTH_1"/>
    <property type="match status" value="1"/>
</dbReference>
<dbReference type="RefSeq" id="WP_380250004.1">
    <property type="nucleotide sequence ID" value="NZ_JBHUII010000004.1"/>
</dbReference>
<dbReference type="PANTHER" id="PTHR30419:SF2">
    <property type="entry name" value="LYSR FAMILY TRANSCRIPTIONAL REGULATOR"/>
    <property type="match status" value="1"/>
</dbReference>
<dbReference type="Proteomes" id="UP001597294">
    <property type="component" value="Unassembled WGS sequence"/>
</dbReference>
<evidence type="ECO:0000256" key="3">
    <source>
        <dbReference type="ARBA" id="ARBA00023125"/>
    </source>
</evidence>
<accession>A0ABW5BJT6</accession>